<accession>A0ABV5U939</accession>
<sequence length="562" mass="60123">MSRFVDTLVATATGRGQQRGMVTGEPKEPVRRTWSEVHEEARRIAGGLVASGFRPGTAVGVLAAAPVLIAPTVQAVWLAGGSVTMLHQPTPRTDLAEWAEDTVRVLGMIGSDLVLLGEPFDQLAPVLEQKGIGFKLITELAGAEPLADVVTTDEGDTALLQLTSGSTADPKAVRITYGNLYSNVKAMVDRAEFDFDVDVMVSWLPTFHDMGMVGFLTVPMTFGVELIKITPVEFLSGPLIWPELITKYHGTTTAAPNFAYAIVGRRMARVDEDDAYDLSTLRIALNGAEPIDETAVQTFVDAGARFKMPAECVFPAYGMAEATLAVSFAPLFTGLTLDVVEADALEAENRAVPVPEGDPRRGTDSVRSFALLGRPLDGLEAEIVDESGSPVGERQVGEIRLRGEAVTPGYLTMDGPLATQDEDGWLNTGDLGYLVDGQIVICGRRKDVIIMGGRNLYPTDIERAATSVEGVRAGNAVAVRLDAGSRRERFAVVVESKLAGDAEAEKNLMKQVSARVRDAVDMRPYAVVVLPAGSLPKTPSGKVKRAATAQQFADRIKKNADA</sequence>
<comment type="similarity">
    <text evidence="1">Belongs to the ATP-dependent AMP-binding enzyme family.</text>
</comment>
<dbReference type="InterPro" id="IPR042099">
    <property type="entry name" value="ANL_N_sf"/>
</dbReference>
<dbReference type="CDD" id="cd05931">
    <property type="entry name" value="FAAL"/>
    <property type="match status" value="1"/>
</dbReference>
<dbReference type="NCBIfam" id="NF005850">
    <property type="entry name" value="PRK07768.1"/>
    <property type="match status" value="1"/>
</dbReference>
<gene>
    <name evidence="4" type="ORF">ACFFTO_19730</name>
</gene>
<evidence type="ECO:0000256" key="2">
    <source>
        <dbReference type="ARBA" id="ARBA00022598"/>
    </source>
</evidence>
<protein>
    <submittedName>
        <fullName evidence="4">Fatty acyl-AMP ligase</fullName>
    </submittedName>
</protein>
<keyword evidence="5" id="KW-1185">Reference proteome</keyword>
<evidence type="ECO:0000313" key="5">
    <source>
        <dbReference type="Proteomes" id="UP001589535"/>
    </source>
</evidence>
<organism evidence="4 5">
    <name type="scientific">Amycolatopsis plumensis</name>
    <dbReference type="NCBI Taxonomy" id="236508"/>
    <lineage>
        <taxon>Bacteria</taxon>
        <taxon>Bacillati</taxon>
        <taxon>Actinomycetota</taxon>
        <taxon>Actinomycetes</taxon>
        <taxon>Pseudonocardiales</taxon>
        <taxon>Pseudonocardiaceae</taxon>
        <taxon>Amycolatopsis</taxon>
    </lineage>
</organism>
<reference evidence="4 5" key="1">
    <citation type="submission" date="2024-09" db="EMBL/GenBank/DDBJ databases">
        <authorList>
            <person name="Sun Q."/>
            <person name="Mori K."/>
        </authorList>
    </citation>
    <scope>NUCLEOTIDE SEQUENCE [LARGE SCALE GENOMIC DNA]</scope>
    <source>
        <strain evidence="4 5">JCM 13852</strain>
    </source>
</reference>
<dbReference type="Proteomes" id="UP001589535">
    <property type="component" value="Unassembled WGS sequence"/>
</dbReference>
<dbReference type="EMBL" id="JBHMBK010000014">
    <property type="protein sequence ID" value="MFB9686433.1"/>
    <property type="molecule type" value="Genomic_DNA"/>
</dbReference>
<evidence type="ECO:0000259" key="3">
    <source>
        <dbReference type="Pfam" id="PF00501"/>
    </source>
</evidence>
<comment type="caution">
    <text evidence="4">The sequence shown here is derived from an EMBL/GenBank/DDBJ whole genome shotgun (WGS) entry which is preliminary data.</text>
</comment>
<dbReference type="SUPFAM" id="SSF56801">
    <property type="entry name" value="Acetyl-CoA synthetase-like"/>
    <property type="match status" value="1"/>
</dbReference>
<evidence type="ECO:0000256" key="1">
    <source>
        <dbReference type="ARBA" id="ARBA00006432"/>
    </source>
</evidence>
<dbReference type="Pfam" id="PF00501">
    <property type="entry name" value="AMP-binding"/>
    <property type="match status" value="1"/>
</dbReference>
<feature type="domain" description="AMP-dependent synthetase/ligase" evidence="3">
    <location>
        <begin position="24"/>
        <end position="411"/>
    </location>
</feature>
<keyword evidence="2 4" id="KW-0436">Ligase</keyword>
<dbReference type="InterPro" id="IPR000873">
    <property type="entry name" value="AMP-dep_synth/lig_dom"/>
</dbReference>
<dbReference type="RefSeq" id="WP_378195600.1">
    <property type="nucleotide sequence ID" value="NZ_JBHMBK010000014.1"/>
</dbReference>
<dbReference type="GO" id="GO:0016874">
    <property type="term" value="F:ligase activity"/>
    <property type="evidence" value="ECO:0007669"/>
    <property type="project" value="UniProtKB-KW"/>
</dbReference>
<dbReference type="PANTHER" id="PTHR22754:SF32">
    <property type="entry name" value="DISCO-INTERACTING PROTEIN 2"/>
    <property type="match status" value="1"/>
</dbReference>
<dbReference type="InterPro" id="IPR045851">
    <property type="entry name" value="AMP-bd_C_sf"/>
</dbReference>
<dbReference type="PANTHER" id="PTHR22754">
    <property type="entry name" value="DISCO-INTERACTING PROTEIN 2 DIP2 -RELATED"/>
    <property type="match status" value="1"/>
</dbReference>
<dbReference type="Gene3D" id="3.40.50.12780">
    <property type="entry name" value="N-terminal domain of ligase-like"/>
    <property type="match status" value="1"/>
</dbReference>
<name>A0ABV5U939_9PSEU</name>
<dbReference type="Gene3D" id="3.30.300.30">
    <property type="match status" value="1"/>
</dbReference>
<proteinExistence type="inferred from homology"/>
<evidence type="ECO:0000313" key="4">
    <source>
        <dbReference type="EMBL" id="MFB9686433.1"/>
    </source>
</evidence>
<dbReference type="InterPro" id="IPR040097">
    <property type="entry name" value="FAAL/FAAC"/>
</dbReference>